<feature type="compositionally biased region" description="Polar residues" evidence="2">
    <location>
        <begin position="168"/>
        <end position="179"/>
    </location>
</feature>
<feature type="region of interest" description="Disordered" evidence="2">
    <location>
        <begin position="322"/>
        <end position="376"/>
    </location>
</feature>
<keyword evidence="4" id="KW-1185">Reference proteome</keyword>
<dbReference type="Proteomes" id="UP000466396">
    <property type="component" value="Chromosome"/>
</dbReference>
<evidence type="ECO:0000256" key="2">
    <source>
        <dbReference type="SAM" id="MobiDB-lite"/>
    </source>
</evidence>
<feature type="compositionally biased region" description="Pro residues" evidence="2">
    <location>
        <begin position="229"/>
        <end position="253"/>
    </location>
</feature>
<evidence type="ECO:0000256" key="1">
    <source>
        <dbReference type="SAM" id="Coils"/>
    </source>
</evidence>
<organism evidence="3 4">
    <name type="scientific">Mycobacterium lacus</name>
    <dbReference type="NCBI Taxonomy" id="169765"/>
    <lineage>
        <taxon>Bacteria</taxon>
        <taxon>Bacillati</taxon>
        <taxon>Actinomycetota</taxon>
        <taxon>Actinomycetes</taxon>
        <taxon>Mycobacteriales</taxon>
        <taxon>Mycobacteriaceae</taxon>
        <taxon>Mycobacterium</taxon>
    </lineage>
</organism>
<accession>A0A7I7NSS0</accession>
<proteinExistence type="predicted"/>
<dbReference type="KEGG" id="mlj:MLAC_41550"/>
<evidence type="ECO:0008006" key="5">
    <source>
        <dbReference type="Google" id="ProtNLM"/>
    </source>
</evidence>
<dbReference type="EMBL" id="AP022581">
    <property type="protein sequence ID" value="BBX98861.1"/>
    <property type="molecule type" value="Genomic_DNA"/>
</dbReference>
<evidence type="ECO:0000313" key="3">
    <source>
        <dbReference type="EMBL" id="BBX98861.1"/>
    </source>
</evidence>
<feature type="compositionally biased region" description="Pro residues" evidence="2">
    <location>
        <begin position="187"/>
        <end position="199"/>
    </location>
</feature>
<protein>
    <recommendedName>
        <fullName evidence="5">Secretion protein EspK</fullName>
    </recommendedName>
</protein>
<gene>
    <name evidence="3" type="ORF">MLAC_41550</name>
</gene>
<feature type="compositionally biased region" description="Low complexity" evidence="2">
    <location>
        <begin position="322"/>
        <end position="347"/>
    </location>
</feature>
<sequence length="657" mass="67819">MKEVQAMGIVKPTGGYVEQMLGQAGWPEVDEDTFYDRARALTEVLRQITEVLATSQHQRAQIFDGGIWSGGAAEAANSKLGSNVDQLITLQDDLAIAITWHQYVAGSIVQAKSNIGDNVEAAQRQINALENDRTLTAAERTTAINTVVSTTHGANVSVVADTAEQIRASQTWKPPNNALTDLLDQKTPPPVTLPATPPPVEREHPRPSPTQSVPVNPAPVSPGWFPQSPGAPAPGVSPTPAPEAPPAPAPSAPGAPDGGPAIPVTPAATAHLTRSGVRHERLTPASATQRAAGFAKSKDSSPPVAPIAATGASPIGMAPAATGPGGKAAAAGSGAAAGPAASNRPPAHSATARAAQAPTRNEPAARPKPTDRTQSADAAAMALIPVSAARAARDAAVAASIAGPARRSSDGTDPLQLARRIAAALNAPGDHEENLGFFWVTAVTTDGAILVANSYGLAYIPDGMRLPQLVTMVSADAGIPAIERARWATFPVVAVQGWAAHHNTGLRAVIATEEQFGVSDPGVAKVVLELDDIPSSGAMTGRSRLEVVDPAAAARLAATADPHLIDLLPPALVNANPSANRRRRLWFEVMKPMASSLTGREAAHLRAFHAYAAHAQDVAVDEGHTAPDPPTQRSAVADWLYWKHLTGLLDAALADAS</sequence>
<feature type="region of interest" description="Disordered" evidence="2">
    <location>
        <begin position="168"/>
        <end position="308"/>
    </location>
</feature>
<dbReference type="AlphaFoldDB" id="A0A7I7NSS0"/>
<evidence type="ECO:0000313" key="4">
    <source>
        <dbReference type="Proteomes" id="UP000466396"/>
    </source>
</evidence>
<feature type="coiled-coil region" evidence="1">
    <location>
        <begin position="112"/>
        <end position="139"/>
    </location>
</feature>
<reference evidence="3 4" key="1">
    <citation type="journal article" date="2019" name="Emerg. Microbes Infect.">
        <title>Comprehensive subspecies identification of 175 nontuberculous mycobacteria species based on 7547 genomic profiles.</title>
        <authorList>
            <person name="Matsumoto Y."/>
            <person name="Kinjo T."/>
            <person name="Motooka D."/>
            <person name="Nabeya D."/>
            <person name="Jung N."/>
            <person name="Uechi K."/>
            <person name="Horii T."/>
            <person name="Iida T."/>
            <person name="Fujita J."/>
            <person name="Nakamura S."/>
        </authorList>
    </citation>
    <scope>NUCLEOTIDE SEQUENCE [LARGE SCALE GENOMIC DNA]</scope>
    <source>
        <strain evidence="3 4">JCM 15657</strain>
    </source>
</reference>
<name>A0A7I7NSS0_9MYCO</name>
<keyword evidence="1" id="KW-0175">Coiled coil</keyword>